<dbReference type="Proteomes" id="UP000542811">
    <property type="component" value="Unassembled WGS sequence"/>
</dbReference>
<comment type="caution">
    <text evidence="3">The sequence shown here is derived from an EMBL/GenBank/DDBJ whole genome shotgun (WGS) entry which is preliminary data.</text>
</comment>
<keyword evidence="1" id="KW-0472">Membrane</keyword>
<gene>
    <name evidence="3" type="ORF">EV131_102203</name>
    <name evidence="2" type="ORF">FHS25_000637</name>
</gene>
<evidence type="ECO:0000313" key="4">
    <source>
        <dbReference type="Proteomes" id="UP000295021"/>
    </source>
</evidence>
<keyword evidence="1" id="KW-1133">Transmembrane helix</keyword>
<name>A0AAX2QR84_9HYPH</name>
<keyword evidence="5" id="KW-1185">Reference proteome</keyword>
<organism evidence="3 4">
    <name type="scientific">Rhizobium laguerreae</name>
    <dbReference type="NCBI Taxonomy" id="1076926"/>
    <lineage>
        <taxon>Bacteria</taxon>
        <taxon>Pseudomonadati</taxon>
        <taxon>Pseudomonadota</taxon>
        <taxon>Alphaproteobacteria</taxon>
        <taxon>Hyphomicrobiales</taxon>
        <taxon>Rhizobiaceae</taxon>
        <taxon>Rhizobium/Agrobacterium group</taxon>
        <taxon>Rhizobium</taxon>
    </lineage>
</organism>
<evidence type="ECO:0000313" key="2">
    <source>
        <dbReference type="EMBL" id="MBB3160205.1"/>
    </source>
</evidence>
<evidence type="ECO:0008006" key="6">
    <source>
        <dbReference type="Google" id="ProtNLM"/>
    </source>
</evidence>
<dbReference type="EMBL" id="JACHXX010000001">
    <property type="protein sequence ID" value="MBB3160205.1"/>
    <property type="molecule type" value="Genomic_DNA"/>
</dbReference>
<sequence length="39" mass="4260">MRPVGIRIAAVMFSVAVWATAAMHIPMIETHTLILALAR</sequence>
<dbReference type="AlphaFoldDB" id="A0AAX2QR84"/>
<dbReference type="Proteomes" id="UP000295021">
    <property type="component" value="Unassembled WGS sequence"/>
</dbReference>
<accession>A0AAX2QR84</accession>
<reference evidence="3 4" key="1">
    <citation type="submission" date="2019-03" db="EMBL/GenBank/DDBJ databases">
        <title>Genomic Encyclopedia of Type Strains, Phase IV (KMG-V): Genome sequencing to study the core and pangenomes of soil and plant-associated prokaryotes.</title>
        <authorList>
            <person name="Whitman W."/>
        </authorList>
    </citation>
    <scope>NUCLEOTIDE SEQUENCE [LARGE SCALE GENOMIC DNA]</scope>
    <source>
        <strain evidence="3 4">FB403</strain>
    </source>
</reference>
<evidence type="ECO:0000256" key="1">
    <source>
        <dbReference type="SAM" id="Phobius"/>
    </source>
</evidence>
<evidence type="ECO:0000313" key="3">
    <source>
        <dbReference type="EMBL" id="TCU28371.1"/>
    </source>
</evidence>
<protein>
    <recommendedName>
        <fullName evidence="6">EamA family transporter</fullName>
    </recommendedName>
</protein>
<reference evidence="2 5" key="2">
    <citation type="submission" date="2020-08" db="EMBL/GenBank/DDBJ databases">
        <title>Genomic Encyclopedia of Type Strains, Phase III (KMG-III): the genomes of soil and plant-associated and newly described type strains.</title>
        <authorList>
            <person name="Whitman W."/>
        </authorList>
    </citation>
    <scope>NUCLEOTIDE SEQUENCE [LARGE SCALE GENOMIC DNA]</scope>
    <source>
        <strain evidence="2 5">CECT 8280</strain>
    </source>
</reference>
<keyword evidence="1" id="KW-0812">Transmembrane</keyword>
<feature type="transmembrane region" description="Helical" evidence="1">
    <location>
        <begin position="6"/>
        <end position="25"/>
    </location>
</feature>
<evidence type="ECO:0000313" key="5">
    <source>
        <dbReference type="Proteomes" id="UP000542811"/>
    </source>
</evidence>
<dbReference type="EMBL" id="SMBI01000002">
    <property type="protein sequence ID" value="TCU28371.1"/>
    <property type="molecule type" value="Genomic_DNA"/>
</dbReference>
<proteinExistence type="predicted"/>